<organism evidence="1 2">
    <name type="scientific">Zizania palustris</name>
    <name type="common">Northern wild rice</name>
    <dbReference type="NCBI Taxonomy" id="103762"/>
    <lineage>
        <taxon>Eukaryota</taxon>
        <taxon>Viridiplantae</taxon>
        <taxon>Streptophyta</taxon>
        <taxon>Embryophyta</taxon>
        <taxon>Tracheophyta</taxon>
        <taxon>Spermatophyta</taxon>
        <taxon>Magnoliopsida</taxon>
        <taxon>Liliopsida</taxon>
        <taxon>Poales</taxon>
        <taxon>Poaceae</taxon>
        <taxon>BOP clade</taxon>
        <taxon>Oryzoideae</taxon>
        <taxon>Oryzeae</taxon>
        <taxon>Zizaniinae</taxon>
        <taxon>Zizania</taxon>
    </lineage>
</organism>
<keyword evidence="2" id="KW-1185">Reference proteome</keyword>
<protein>
    <submittedName>
        <fullName evidence="1">Uncharacterized protein</fullName>
    </submittedName>
</protein>
<gene>
    <name evidence="1" type="ORF">GUJ93_ZPchr0008g13968</name>
</gene>
<evidence type="ECO:0000313" key="1">
    <source>
        <dbReference type="EMBL" id="KAG8047922.1"/>
    </source>
</evidence>
<reference evidence="1" key="2">
    <citation type="submission" date="2021-02" db="EMBL/GenBank/DDBJ databases">
        <authorList>
            <person name="Kimball J.A."/>
            <person name="Haas M.W."/>
            <person name="Macchietto M."/>
            <person name="Kono T."/>
            <person name="Duquette J."/>
            <person name="Shao M."/>
        </authorList>
    </citation>
    <scope>NUCLEOTIDE SEQUENCE</scope>
    <source>
        <tissue evidence="1">Fresh leaf tissue</tissue>
    </source>
</reference>
<name>A0A8J5RF56_ZIZPA</name>
<dbReference type="AlphaFoldDB" id="A0A8J5RF56"/>
<dbReference type="EMBL" id="JAAALK010000290">
    <property type="protein sequence ID" value="KAG8047922.1"/>
    <property type="molecule type" value="Genomic_DNA"/>
</dbReference>
<dbReference type="Proteomes" id="UP000729402">
    <property type="component" value="Unassembled WGS sequence"/>
</dbReference>
<dbReference type="OrthoDB" id="720461at2759"/>
<accession>A0A8J5RF56</accession>
<evidence type="ECO:0000313" key="2">
    <source>
        <dbReference type="Proteomes" id="UP000729402"/>
    </source>
</evidence>
<reference evidence="1" key="1">
    <citation type="journal article" date="2021" name="bioRxiv">
        <title>Whole Genome Assembly and Annotation of Northern Wild Rice, Zizania palustris L., Supports a Whole Genome Duplication in the Zizania Genus.</title>
        <authorList>
            <person name="Haas M."/>
            <person name="Kono T."/>
            <person name="Macchietto M."/>
            <person name="Millas R."/>
            <person name="McGilp L."/>
            <person name="Shao M."/>
            <person name="Duquette J."/>
            <person name="Hirsch C.N."/>
            <person name="Kimball J."/>
        </authorList>
    </citation>
    <scope>NUCLEOTIDE SEQUENCE</scope>
    <source>
        <tissue evidence="1">Fresh leaf tissue</tissue>
    </source>
</reference>
<comment type="caution">
    <text evidence="1">The sequence shown here is derived from an EMBL/GenBank/DDBJ whole genome shotgun (WGS) entry which is preliminary data.</text>
</comment>
<sequence>MRYFPPTPTNIPRSITFKSGRNNDGVGRSWTFPVYLLNNNFADIVSGDEDPLPTDNGNPHPFVSLSYRVKQNGSNIGLRRSSGRCPITSSALSRPMITLSRPMINRITTRILAMVGVLGRWTPLTRVVRINKSVKSAMGFLEAPATISMLSSASSRLFQY</sequence>
<proteinExistence type="predicted"/>